<gene>
    <name evidence="1" type="primary">ORF174989</name>
</gene>
<organism evidence="1">
    <name type="scientific">Arion vulgaris</name>
    <dbReference type="NCBI Taxonomy" id="1028688"/>
    <lineage>
        <taxon>Eukaryota</taxon>
        <taxon>Metazoa</taxon>
        <taxon>Spiralia</taxon>
        <taxon>Lophotrochozoa</taxon>
        <taxon>Mollusca</taxon>
        <taxon>Gastropoda</taxon>
        <taxon>Heterobranchia</taxon>
        <taxon>Euthyneura</taxon>
        <taxon>Panpulmonata</taxon>
        <taxon>Eupulmonata</taxon>
        <taxon>Stylommatophora</taxon>
        <taxon>Helicina</taxon>
        <taxon>Arionoidea</taxon>
        <taxon>Arionidae</taxon>
        <taxon>Arion</taxon>
    </lineage>
</organism>
<evidence type="ECO:0000313" key="1">
    <source>
        <dbReference type="EMBL" id="CEK90148.1"/>
    </source>
</evidence>
<protein>
    <submittedName>
        <fullName evidence="1">Uncharacterized protein</fullName>
    </submittedName>
</protein>
<reference evidence="1" key="1">
    <citation type="submission" date="2014-12" db="EMBL/GenBank/DDBJ databases">
        <title>Insight into the proteome of Arion vulgaris.</title>
        <authorList>
            <person name="Aradska J."/>
            <person name="Bulat T."/>
            <person name="Smidak R."/>
            <person name="Sarate P."/>
            <person name="Gangsoo J."/>
            <person name="Sialana F."/>
            <person name="Bilban M."/>
            <person name="Lubec G."/>
        </authorList>
    </citation>
    <scope>NUCLEOTIDE SEQUENCE</scope>
    <source>
        <tissue evidence="1">Skin</tissue>
    </source>
</reference>
<feature type="non-terminal residue" evidence="1">
    <location>
        <position position="1"/>
    </location>
</feature>
<accession>A0A0B7BAT5</accession>
<proteinExistence type="predicted"/>
<sequence length="54" mass="6024">VPELQNEHVCLCGMKAHILSIGEQDGHYGGSCCRQCPGERPEMLRRVSREGMPQ</sequence>
<dbReference type="AlphaFoldDB" id="A0A0B7BAT5"/>
<name>A0A0B7BAT5_9EUPU</name>
<dbReference type="EMBL" id="HACG01043283">
    <property type="protein sequence ID" value="CEK90148.1"/>
    <property type="molecule type" value="Transcribed_RNA"/>
</dbReference>